<keyword evidence="2" id="KW-1185">Reference proteome</keyword>
<reference evidence="1" key="1">
    <citation type="submission" date="2023-04" db="EMBL/GenBank/DDBJ databases">
        <title>Black Yeasts Isolated from many extreme environments.</title>
        <authorList>
            <person name="Coleine C."/>
            <person name="Stajich J.E."/>
            <person name="Selbmann L."/>
        </authorList>
    </citation>
    <scope>NUCLEOTIDE SEQUENCE</scope>
    <source>
        <strain evidence="1">CCFEE 5312</strain>
    </source>
</reference>
<dbReference type="InterPro" id="IPR015947">
    <property type="entry name" value="PUA-like_sf"/>
</dbReference>
<accession>A0AAJ0LW90</accession>
<protein>
    <recommendedName>
        <fullName evidence="3">YDG domain-containing protein</fullName>
    </recommendedName>
</protein>
<evidence type="ECO:0000313" key="2">
    <source>
        <dbReference type="Proteomes" id="UP001271007"/>
    </source>
</evidence>
<name>A0AAJ0LW90_9PEZI</name>
<dbReference type="Gene3D" id="2.30.280.10">
    <property type="entry name" value="SRA-YDG"/>
    <property type="match status" value="1"/>
</dbReference>
<comment type="caution">
    <text evidence="1">The sequence shown here is derived from an EMBL/GenBank/DDBJ whole genome shotgun (WGS) entry which is preliminary data.</text>
</comment>
<sequence>MASPPRPVRPDGLKTQHSVYDLDYLRQQCRWIRDELDPQVARDGPDALHSDDILKLDELLRRLLSSNISLEDIRSSRLHLALTTISGQGTRWPNRLIDRADAVKAAWVTSHGLLRQLTVPLYEPGGRLHGICRPEDTSKEKMMVRWLKEQVVSLSPMRARRSGDLGFKPGDWWINPLLAFRDGIIDSAGPIGGISADSDCAYAILMTADEEIDGPSPDGFTYRARSGDRGRYRLTSATRESTKPVRILRSHSLRSFWAPKAGVRHIVAGWSIRMDPRTRRMVYDIQFKRLPSQVGMNLVLRRPFSDEVEDYKEYKRIRQVMRDAQGEHNLLRAVPLLAATSIDGHFDLLQCDPLRRDSLGG</sequence>
<dbReference type="Proteomes" id="UP001271007">
    <property type="component" value="Unassembled WGS sequence"/>
</dbReference>
<evidence type="ECO:0008006" key="3">
    <source>
        <dbReference type="Google" id="ProtNLM"/>
    </source>
</evidence>
<proteinExistence type="predicted"/>
<evidence type="ECO:0000313" key="1">
    <source>
        <dbReference type="EMBL" id="KAK3057513.1"/>
    </source>
</evidence>
<organism evidence="1 2">
    <name type="scientific">Extremus antarcticus</name>
    <dbReference type="NCBI Taxonomy" id="702011"/>
    <lineage>
        <taxon>Eukaryota</taxon>
        <taxon>Fungi</taxon>
        <taxon>Dikarya</taxon>
        <taxon>Ascomycota</taxon>
        <taxon>Pezizomycotina</taxon>
        <taxon>Dothideomycetes</taxon>
        <taxon>Dothideomycetidae</taxon>
        <taxon>Mycosphaerellales</taxon>
        <taxon>Extremaceae</taxon>
        <taxon>Extremus</taxon>
    </lineage>
</organism>
<gene>
    <name evidence="1" type="ORF">LTR09_001697</name>
</gene>
<dbReference type="SUPFAM" id="SSF88697">
    <property type="entry name" value="PUA domain-like"/>
    <property type="match status" value="1"/>
</dbReference>
<dbReference type="AlphaFoldDB" id="A0AAJ0LW90"/>
<dbReference type="EMBL" id="JAWDJX010000003">
    <property type="protein sequence ID" value="KAK3057513.1"/>
    <property type="molecule type" value="Genomic_DNA"/>
</dbReference>
<dbReference type="InterPro" id="IPR036987">
    <property type="entry name" value="SRA-YDG_sf"/>
</dbReference>